<feature type="transmembrane region" description="Helical" evidence="7">
    <location>
        <begin position="144"/>
        <end position="167"/>
    </location>
</feature>
<feature type="transmembrane region" description="Helical" evidence="7">
    <location>
        <begin position="243"/>
        <end position="262"/>
    </location>
</feature>
<evidence type="ECO:0000256" key="7">
    <source>
        <dbReference type="SAM" id="Phobius"/>
    </source>
</evidence>
<feature type="transmembrane region" description="Helical" evidence="7">
    <location>
        <begin position="212"/>
        <end position="231"/>
    </location>
</feature>
<protein>
    <submittedName>
        <fullName evidence="9">DMT family transporter</fullName>
    </submittedName>
</protein>
<dbReference type="InterPro" id="IPR000620">
    <property type="entry name" value="EamA_dom"/>
</dbReference>
<evidence type="ECO:0000256" key="6">
    <source>
        <dbReference type="ARBA" id="ARBA00023136"/>
    </source>
</evidence>
<evidence type="ECO:0000256" key="2">
    <source>
        <dbReference type="ARBA" id="ARBA00007362"/>
    </source>
</evidence>
<evidence type="ECO:0000256" key="5">
    <source>
        <dbReference type="ARBA" id="ARBA00022989"/>
    </source>
</evidence>
<feature type="transmembrane region" description="Helical" evidence="7">
    <location>
        <begin position="268"/>
        <end position="287"/>
    </location>
</feature>
<sequence length="304" mass="34223">MINKYVIIVLFTSLLWGGNFVVSKILVSYTDPVTLTTLRWIVAMVVLLPIVLWKEKKFLPHKKSIIPLIIMGITGVIFVNIFQFIALEHTSTTNVGLISTLNTISIAFFAFIFLREKINHYQMGAIMISLIGVIFVISQGDLKFLLTLNFNIGDLWMMGAVLSWGMYSACSKWAMRHTSSLLCTFYSGVIGLALLLPFSASSLSVSTIDTSFVFALLYTGIISTIVCMLLWNIGIQNLGASRAGVFLNFNPVFTSILAFIFLDEKLTWMQFVGGLIVICGCYLFSYFQKHKFPILFRRVRVRKV</sequence>
<dbReference type="RefSeq" id="WP_368652928.1">
    <property type="nucleotide sequence ID" value="NZ_CP162599.1"/>
</dbReference>
<dbReference type="SUPFAM" id="SSF103481">
    <property type="entry name" value="Multidrug resistance efflux transporter EmrE"/>
    <property type="match status" value="2"/>
</dbReference>
<evidence type="ECO:0000256" key="1">
    <source>
        <dbReference type="ARBA" id="ARBA00004651"/>
    </source>
</evidence>
<organism evidence="9">
    <name type="scientific">Ornithinibacillus sp. 4-3</name>
    <dbReference type="NCBI Taxonomy" id="3231488"/>
    <lineage>
        <taxon>Bacteria</taxon>
        <taxon>Bacillati</taxon>
        <taxon>Bacillota</taxon>
        <taxon>Bacilli</taxon>
        <taxon>Bacillales</taxon>
        <taxon>Bacillaceae</taxon>
        <taxon>Ornithinibacillus</taxon>
    </lineage>
</organism>
<reference evidence="9" key="1">
    <citation type="submission" date="2024-07" db="EMBL/GenBank/DDBJ databases">
        <title>Halotolerant mesophilic bacterium Ornithinibacillus sp. 4-3, sp. nov., isolated from soil.</title>
        <authorList>
            <person name="Sidarenka A.V."/>
            <person name="Guliayeva D.E."/>
            <person name="Leanovich S.I."/>
            <person name="Hileuskaya K.S."/>
            <person name="Akhremchuk A.E."/>
            <person name="Sikolenko M.A."/>
            <person name="Valentovich L.N."/>
        </authorList>
    </citation>
    <scope>NUCLEOTIDE SEQUENCE</scope>
    <source>
        <strain evidence="9">4-3</strain>
    </source>
</reference>
<dbReference type="InterPro" id="IPR037185">
    <property type="entry name" value="EmrE-like"/>
</dbReference>
<dbReference type="EMBL" id="CP162599">
    <property type="protein sequence ID" value="XDK32207.1"/>
    <property type="molecule type" value="Genomic_DNA"/>
</dbReference>
<keyword evidence="6 7" id="KW-0472">Membrane</keyword>
<evidence type="ECO:0000256" key="4">
    <source>
        <dbReference type="ARBA" id="ARBA00022692"/>
    </source>
</evidence>
<dbReference type="Pfam" id="PF00892">
    <property type="entry name" value="EamA"/>
    <property type="match status" value="2"/>
</dbReference>
<evidence type="ECO:0000313" key="9">
    <source>
        <dbReference type="EMBL" id="XDK32207.1"/>
    </source>
</evidence>
<comment type="subcellular location">
    <subcellularLocation>
        <location evidence="1">Cell membrane</location>
        <topology evidence="1">Multi-pass membrane protein</topology>
    </subcellularLocation>
</comment>
<comment type="similarity">
    <text evidence="2">Belongs to the EamA transporter family.</text>
</comment>
<gene>
    <name evidence="9" type="ORF">AB4Y30_14480</name>
</gene>
<feature type="domain" description="EamA" evidence="8">
    <location>
        <begin position="152"/>
        <end position="285"/>
    </location>
</feature>
<feature type="transmembrane region" description="Helical" evidence="7">
    <location>
        <begin position="65"/>
        <end position="87"/>
    </location>
</feature>
<evidence type="ECO:0000256" key="3">
    <source>
        <dbReference type="ARBA" id="ARBA00022475"/>
    </source>
</evidence>
<dbReference type="Gene3D" id="1.10.3730.20">
    <property type="match status" value="1"/>
</dbReference>
<evidence type="ECO:0000259" key="8">
    <source>
        <dbReference type="Pfam" id="PF00892"/>
    </source>
</evidence>
<feature type="domain" description="EamA" evidence="8">
    <location>
        <begin position="5"/>
        <end position="137"/>
    </location>
</feature>
<keyword evidence="5 7" id="KW-1133">Transmembrane helix</keyword>
<dbReference type="AlphaFoldDB" id="A0AB39HJW8"/>
<keyword evidence="3" id="KW-1003">Cell membrane</keyword>
<dbReference type="PANTHER" id="PTHR42920:SF15">
    <property type="entry name" value="MEMBRANE PROTEIN"/>
    <property type="match status" value="1"/>
</dbReference>
<keyword evidence="4 7" id="KW-0812">Transmembrane</keyword>
<accession>A0AB39HJW8</accession>
<dbReference type="InterPro" id="IPR051258">
    <property type="entry name" value="Diverse_Substrate_Transporter"/>
</dbReference>
<feature type="transmembrane region" description="Helical" evidence="7">
    <location>
        <begin position="179"/>
        <end position="200"/>
    </location>
</feature>
<name>A0AB39HJW8_9BACI</name>
<feature type="transmembrane region" description="Helical" evidence="7">
    <location>
        <begin position="33"/>
        <end position="53"/>
    </location>
</feature>
<feature type="transmembrane region" description="Helical" evidence="7">
    <location>
        <begin position="93"/>
        <end position="114"/>
    </location>
</feature>
<feature type="transmembrane region" description="Helical" evidence="7">
    <location>
        <begin position="121"/>
        <end position="138"/>
    </location>
</feature>
<proteinExistence type="inferred from homology"/>
<dbReference type="GO" id="GO:0005886">
    <property type="term" value="C:plasma membrane"/>
    <property type="evidence" value="ECO:0007669"/>
    <property type="project" value="UniProtKB-SubCell"/>
</dbReference>
<dbReference type="PANTHER" id="PTHR42920">
    <property type="entry name" value="OS03G0707200 PROTEIN-RELATED"/>
    <property type="match status" value="1"/>
</dbReference>